<protein>
    <submittedName>
        <fullName evidence="10">Sulfatase</fullName>
    </submittedName>
</protein>
<sequence length="568" mass="63021">MADLSPDAESRTTPPAAPPAAPRSGWRARWLTVAALGAPGLCFIVLGYEGRRVAQLLTLLLPLLLWLRMPLRTPVGIMVRRWLVTLGILVFVLDGAARTYLLSSYQAAPDSTLVLSAMANTNLRESLEYAAQSWRGLALFGLVLAAVAAWIWQVSGRLEAVPAPGPGRKRSLMDCAVLVLIGILLLLSAAAYANKPWRRLHPVLFWPHWVESTEKLRKGWANLDAVRNQALERAQAAAPVVLREGPSTVVLVLTDSINRDNFSLYGYGRKTTPGLQQHQRQLGAQMQVLRNAWSVDAATLPAIGNLFSFGMPEADDAQHLLALARVAGYKVWWISNHDDVAIEQQHARHADVLQMINREPGRSSMSLDGEMLDEFHTALQAPDQRKFIVVHMQGAHPHYSLRFPKGHNPFDAADDAVDAAMARQGRPVWVRELRQNYDAAVLYHDSVVSELLRLSREADRPQAYTGWMYLSDHGQEVGHVGNHVGHSPGTAAGYRIPAIVWQSHAAAPMPTDWAQRPFRADWAAWTLADLLGVQWHGQQVQHNVLHADYRWQAPQLPQLGTQLPSFTD</sequence>
<evidence type="ECO:0000256" key="1">
    <source>
        <dbReference type="ARBA" id="ARBA00004651"/>
    </source>
</evidence>
<feature type="region of interest" description="Disordered" evidence="7">
    <location>
        <begin position="1"/>
        <end position="23"/>
    </location>
</feature>
<evidence type="ECO:0000256" key="2">
    <source>
        <dbReference type="ARBA" id="ARBA00022475"/>
    </source>
</evidence>
<keyword evidence="2" id="KW-1003">Cell membrane</keyword>
<dbReference type="PANTHER" id="PTHR30443:SF2">
    <property type="entry name" value="PHOSPHOETHANOLAMINE TRANSFERASE EPTC"/>
    <property type="match status" value="1"/>
</dbReference>
<keyword evidence="6 8" id="KW-0472">Membrane</keyword>
<dbReference type="InterPro" id="IPR058130">
    <property type="entry name" value="PEA_transf_C"/>
</dbReference>
<comment type="subcellular location">
    <subcellularLocation>
        <location evidence="1">Cell membrane</location>
        <topology evidence="1">Multi-pass membrane protein</topology>
    </subcellularLocation>
</comment>
<dbReference type="InterPro" id="IPR040423">
    <property type="entry name" value="PEA_transferase"/>
</dbReference>
<organism evidence="10 11">
    <name type="scientific">Comamonas terrigena</name>
    <dbReference type="NCBI Taxonomy" id="32013"/>
    <lineage>
        <taxon>Bacteria</taxon>
        <taxon>Pseudomonadati</taxon>
        <taxon>Pseudomonadota</taxon>
        <taxon>Betaproteobacteria</taxon>
        <taxon>Burkholderiales</taxon>
        <taxon>Comamonadaceae</taxon>
        <taxon>Comamonas</taxon>
    </lineage>
</organism>
<keyword evidence="11" id="KW-1185">Reference proteome</keyword>
<dbReference type="GO" id="GO:0016776">
    <property type="term" value="F:phosphotransferase activity, phosphate group as acceptor"/>
    <property type="evidence" value="ECO:0007669"/>
    <property type="project" value="TreeGrafter"/>
</dbReference>
<keyword evidence="4 8" id="KW-0812">Transmembrane</keyword>
<feature type="transmembrane region" description="Helical" evidence="8">
    <location>
        <begin position="172"/>
        <end position="193"/>
    </location>
</feature>
<evidence type="ECO:0000256" key="7">
    <source>
        <dbReference type="SAM" id="MobiDB-lite"/>
    </source>
</evidence>
<dbReference type="AlphaFoldDB" id="A0A2A7UYA7"/>
<feature type="transmembrane region" description="Helical" evidence="8">
    <location>
        <begin position="30"/>
        <end position="48"/>
    </location>
</feature>
<dbReference type="OrthoDB" id="9786870at2"/>
<dbReference type="GO" id="GO:0005886">
    <property type="term" value="C:plasma membrane"/>
    <property type="evidence" value="ECO:0007669"/>
    <property type="project" value="UniProtKB-SubCell"/>
</dbReference>
<dbReference type="InterPro" id="IPR000917">
    <property type="entry name" value="Sulfatase_N"/>
</dbReference>
<dbReference type="RefSeq" id="WP_083520310.1">
    <property type="nucleotide sequence ID" value="NZ_PDEA01000001.1"/>
</dbReference>
<dbReference type="Proteomes" id="UP000220246">
    <property type="component" value="Unassembled WGS sequence"/>
</dbReference>
<dbReference type="GO" id="GO:0009244">
    <property type="term" value="P:lipopolysaccharide core region biosynthetic process"/>
    <property type="evidence" value="ECO:0007669"/>
    <property type="project" value="TreeGrafter"/>
</dbReference>
<evidence type="ECO:0000256" key="4">
    <source>
        <dbReference type="ARBA" id="ARBA00022692"/>
    </source>
</evidence>
<feature type="transmembrane region" description="Helical" evidence="8">
    <location>
        <begin position="133"/>
        <end position="152"/>
    </location>
</feature>
<dbReference type="Pfam" id="PF00884">
    <property type="entry name" value="Sulfatase"/>
    <property type="match status" value="1"/>
</dbReference>
<evidence type="ECO:0000313" key="11">
    <source>
        <dbReference type="Proteomes" id="UP000220246"/>
    </source>
</evidence>
<feature type="transmembrane region" description="Helical" evidence="8">
    <location>
        <begin position="83"/>
        <end position="101"/>
    </location>
</feature>
<keyword evidence="5 8" id="KW-1133">Transmembrane helix</keyword>
<gene>
    <name evidence="10" type="ORF">CRM82_18320</name>
</gene>
<dbReference type="PANTHER" id="PTHR30443">
    <property type="entry name" value="INNER MEMBRANE PROTEIN"/>
    <property type="match status" value="1"/>
</dbReference>
<evidence type="ECO:0000256" key="6">
    <source>
        <dbReference type="ARBA" id="ARBA00023136"/>
    </source>
</evidence>
<comment type="caution">
    <text evidence="10">The sequence shown here is derived from an EMBL/GenBank/DDBJ whole genome shotgun (WGS) entry which is preliminary data.</text>
</comment>
<dbReference type="STRING" id="1219032.GCA_001515545_01024"/>
<dbReference type="EMBL" id="PDEA01000001">
    <property type="protein sequence ID" value="PEH90282.1"/>
    <property type="molecule type" value="Genomic_DNA"/>
</dbReference>
<dbReference type="GeneID" id="80802585"/>
<accession>A0A2A7UYA7</accession>
<proteinExistence type="predicted"/>
<dbReference type="CDD" id="cd16017">
    <property type="entry name" value="LptA"/>
    <property type="match status" value="1"/>
</dbReference>
<dbReference type="SUPFAM" id="SSF53649">
    <property type="entry name" value="Alkaline phosphatase-like"/>
    <property type="match status" value="1"/>
</dbReference>
<feature type="domain" description="Sulfatase N-terminal" evidence="9">
    <location>
        <begin position="248"/>
        <end position="510"/>
    </location>
</feature>
<reference evidence="11" key="1">
    <citation type="submission" date="2017-09" db="EMBL/GenBank/DDBJ databases">
        <title>FDA dAtabase for Regulatory Grade micrObial Sequences (FDA-ARGOS): Supporting development and validation of Infectious Disease Dx tests.</title>
        <authorList>
            <person name="Minogue T."/>
            <person name="Wolcott M."/>
            <person name="Wasieloski L."/>
            <person name="Aguilar W."/>
            <person name="Moore D."/>
            <person name="Tallon L."/>
            <person name="Sadzewicz L."/>
            <person name="Ott S."/>
            <person name="Zhao X."/>
            <person name="Nagaraj S."/>
            <person name="Vavikolanu K."/>
            <person name="Aluvathingal J."/>
            <person name="Nadendla S."/>
            <person name="Sichtig H."/>
        </authorList>
    </citation>
    <scope>NUCLEOTIDE SEQUENCE [LARGE SCALE GENOMIC DNA]</scope>
    <source>
        <strain evidence="11">FDAARGOS_394</strain>
    </source>
</reference>
<evidence type="ECO:0000313" key="10">
    <source>
        <dbReference type="EMBL" id="PEH90282.1"/>
    </source>
</evidence>
<evidence type="ECO:0000256" key="3">
    <source>
        <dbReference type="ARBA" id="ARBA00022679"/>
    </source>
</evidence>
<evidence type="ECO:0000259" key="9">
    <source>
        <dbReference type="Pfam" id="PF00884"/>
    </source>
</evidence>
<evidence type="ECO:0000256" key="5">
    <source>
        <dbReference type="ARBA" id="ARBA00022989"/>
    </source>
</evidence>
<evidence type="ECO:0000256" key="8">
    <source>
        <dbReference type="SAM" id="Phobius"/>
    </source>
</evidence>
<dbReference type="InterPro" id="IPR017850">
    <property type="entry name" value="Alkaline_phosphatase_core_sf"/>
</dbReference>
<name>A0A2A7UYA7_COMTR</name>
<dbReference type="Gene3D" id="3.40.720.10">
    <property type="entry name" value="Alkaline Phosphatase, subunit A"/>
    <property type="match status" value="1"/>
</dbReference>
<keyword evidence="3" id="KW-0808">Transferase</keyword>